<evidence type="ECO:0000313" key="3">
    <source>
        <dbReference type="Proteomes" id="UP000231501"/>
    </source>
</evidence>
<keyword evidence="3" id="KW-1185">Reference proteome</keyword>
<proteinExistence type="predicted"/>
<evidence type="ECO:0000313" key="2">
    <source>
        <dbReference type="EMBL" id="PIM52239.1"/>
    </source>
</evidence>
<dbReference type="Proteomes" id="UP000231501">
    <property type="component" value="Unassembled WGS sequence"/>
</dbReference>
<evidence type="ECO:0000256" key="1">
    <source>
        <dbReference type="SAM" id="MobiDB-lite"/>
    </source>
</evidence>
<protein>
    <submittedName>
        <fullName evidence="2">Uncharacterized protein</fullName>
    </submittedName>
</protein>
<dbReference type="EMBL" id="PEOG01000042">
    <property type="protein sequence ID" value="PIM52239.1"/>
    <property type="molecule type" value="Genomic_DNA"/>
</dbReference>
<feature type="region of interest" description="Disordered" evidence="1">
    <location>
        <begin position="1"/>
        <end position="65"/>
    </location>
</feature>
<comment type="caution">
    <text evidence="2">The sequence shown here is derived from an EMBL/GenBank/DDBJ whole genome shotgun (WGS) entry which is preliminary data.</text>
</comment>
<organism evidence="2 3">
    <name type="scientific">Roseateles chitinivorans</name>
    <dbReference type="NCBI Taxonomy" id="2917965"/>
    <lineage>
        <taxon>Bacteria</taxon>
        <taxon>Pseudomonadati</taxon>
        <taxon>Pseudomonadota</taxon>
        <taxon>Betaproteobacteria</taxon>
        <taxon>Burkholderiales</taxon>
        <taxon>Sphaerotilaceae</taxon>
        <taxon>Roseateles</taxon>
    </lineage>
</organism>
<reference evidence="2 3" key="1">
    <citation type="submission" date="2017-11" db="EMBL/GenBank/DDBJ databases">
        <title>Draft genome sequence of Mitsuaria sp. HWN-4.</title>
        <authorList>
            <person name="Gundlapally S.R."/>
        </authorList>
    </citation>
    <scope>NUCLEOTIDE SEQUENCE [LARGE SCALE GENOMIC DNA]</scope>
    <source>
        <strain evidence="2 3">HWN-4</strain>
    </source>
</reference>
<feature type="compositionally biased region" description="Pro residues" evidence="1">
    <location>
        <begin position="51"/>
        <end position="65"/>
    </location>
</feature>
<dbReference type="AlphaFoldDB" id="A0A2G9C9N3"/>
<name>A0A2G9C9N3_9BURK</name>
<accession>A0A2G9C9N3</accession>
<feature type="compositionally biased region" description="Low complexity" evidence="1">
    <location>
        <begin position="7"/>
        <end position="27"/>
    </location>
</feature>
<gene>
    <name evidence="2" type="ORF">CS062_15635</name>
</gene>
<sequence length="203" mass="22081">MIRSELELSMSTMSLSPSAPAVPVTPSGLPATEATAPLDDLDGADAVPGASAPPPASPPAPPRPPKLLFMQRVLEQIRPLEGMTREEFEAFLYSSRMYPSLSRFEPACVEYFVPRSDITVGLAMKTLRERIEHAAVVAELVYRLKRDDDEDGALCNDDEAVIASAAIRDDLREALGMLGVYEEAIRDGVAVVQYHERVPAEVS</sequence>